<proteinExistence type="predicted"/>
<protein>
    <submittedName>
        <fullName evidence="2">Uncharacterized protein</fullName>
    </submittedName>
</protein>
<gene>
    <name evidence="2" type="ORF">KTA_39970</name>
</gene>
<feature type="region of interest" description="Disordered" evidence="1">
    <location>
        <begin position="28"/>
        <end position="80"/>
    </location>
</feature>
<evidence type="ECO:0000256" key="1">
    <source>
        <dbReference type="SAM" id="MobiDB-lite"/>
    </source>
</evidence>
<accession>A0A455T8J3</accession>
<sequence>MPAIVPLLTIKSLLNIDTYVNDYGNGCKGGKKPHASITSQIGGLSREKEQRASHDLGESTPSDRHPELTRGLTGPGLWTH</sequence>
<name>A0A455T8J3_9CHLR</name>
<dbReference type="AlphaFoldDB" id="A0A455T8J3"/>
<feature type="compositionally biased region" description="Basic and acidic residues" evidence="1">
    <location>
        <begin position="45"/>
        <end position="68"/>
    </location>
</feature>
<dbReference type="EMBL" id="AP019377">
    <property type="protein sequence ID" value="BBH95798.1"/>
    <property type="molecule type" value="Genomic_DNA"/>
</dbReference>
<organism evidence="2">
    <name type="scientific">Thermogemmatispora argillosa</name>
    <dbReference type="NCBI Taxonomy" id="2045280"/>
    <lineage>
        <taxon>Bacteria</taxon>
        <taxon>Bacillati</taxon>
        <taxon>Chloroflexota</taxon>
        <taxon>Ktedonobacteria</taxon>
        <taxon>Thermogemmatisporales</taxon>
        <taxon>Thermogemmatisporaceae</taxon>
        <taxon>Thermogemmatispora</taxon>
    </lineage>
</organism>
<reference evidence="2" key="1">
    <citation type="submission" date="2018-12" db="EMBL/GenBank/DDBJ databases">
        <title>Novel natural products biosynthetic potential of the class Ktedonobacteria.</title>
        <authorList>
            <person name="Zheng Y."/>
            <person name="Saitou A."/>
            <person name="Wang C.M."/>
            <person name="Toyoda A."/>
            <person name="Minakuchi Y."/>
            <person name="Sekiguchi Y."/>
            <person name="Ueda K."/>
            <person name="Takano H."/>
            <person name="Sakai Y."/>
            <person name="Yokota A."/>
            <person name="Yabe S."/>
        </authorList>
    </citation>
    <scope>NUCLEOTIDE SEQUENCE</scope>
    <source>
        <strain evidence="2">A3-2</strain>
    </source>
</reference>
<evidence type="ECO:0000313" key="2">
    <source>
        <dbReference type="EMBL" id="BBH95798.1"/>
    </source>
</evidence>